<feature type="chain" id="PRO_5034778802" description="Lipoprotein" evidence="1">
    <location>
        <begin position="26"/>
        <end position="163"/>
    </location>
</feature>
<organism evidence="2 3">
    <name type="scientific">Pseudomonas putida</name>
    <name type="common">Arthrobacter siderocapsulatus</name>
    <dbReference type="NCBI Taxonomy" id="303"/>
    <lineage>
        <taxon>Bacteria</taxon>
        <taxon>Pseudomonadati</taxon>
        <taxon>Pseudomonadota</taxon>
        <taxon>Gammaproteobacteria</taxon>
        <taxon>Pseudomonadales</taxon>
        <taxon>Pseudomonadaceae</taxon>
        <taxon>Pseudomonas</taxon>
    </lineage>
</organism>
<evidence type="ECO:0000256" key="1">
    <source>
        <dbReference type="SAM" id="SignalP"/>
    </source>
</evidence>
<evidence type="ECO:0008006" key="4">
    <source>
        <dbReference type="Google" id="ProtNLM"/>
    </source>
</evidence>
<dbReference type="AlphaFoldDB" id="A0A8I1EFF4"/>
<sequence>MRFCQSAWRVVMLSALLSVAAGVYALDKPSETKGTAQLYLAGGKDEPDSGNTCSIEIKPDGPHEYDFPDEGCKNDDMYWYRIENALSGTLITLYSEADCRNEKSWWFKIRTYIQPTTTTWRKIADLAPAPVNSIIAAGILLDLKKYEDDQQVGGKLSCVKIDL</sequence>
<gene>
    <name evidence="2" type="ORF">JEU22_17260</name>
</gene>
<evidence type="ECO:0000313" key="3">
    <source>
        <dbReference type="Proteomes" id="UP000637061"/>
    </source>
</evidence>
<dbReference type="EMBL" id="JAEHTE010000021">
    <property type="protein sequence ID" value="MBI6885660.1"/>
    <property type="molecule type" value="Genomic_DNA"/>
</dbReference>
<comment type="caution">
    <text evidence="2">The sequence shown here is derived from an EMBL/GenBank/DDBJ whole genome shotgun (WGS) entry which is preliminary data.</text>
</comment>
<accession>A0A8I1EFF4</accession>
<dbReference type="Proteomes" id="UP000637061">
    <property type="component" value="Unassembled WGS sequence"/>
</dbReference>
<evidence type="ECO:0000313" key="2">
    <source>
        <dbReference type="EMBL" id="MBI6885660.1"/>
    </source>
</evidence>
<keyword evidence="1" id="KW-0732">Signal</keyword>
<protein>
    <recommendedName>
        <fullName evidence="4">Lipoprotein</fullName>
    </recommendedName>
</protein>
<name>A0A8I1EFF4_PSEPU</name>
<dbReference type="RefSeq" id="WP_198747650.1">
    <property type="nucleotide sequence ID" value="NZ_JAEHTE010000021.1"/>
</dbReference>
<feature type="signal peptide" evidence="1">
    <location>
        <begin position="1"/>
        <end position="25"/>
    </location>
</feature>
<proteinExistence type="predicted"/>
<reference evidence="2" key="1">
    <citation type="submission" date="2020-12" db="EMBL/GenBank/DDBJ databases">
        <title>Enhanced detection system for hospital associated transmission using whole genome sequencing surveillance.</title>
        <authorList>
            <person name="Harrison L.H."/>
            <person name="Van Tyne D."/>
            <person name="Marsh J.W."/>
            <person name="Griffith M.P."/>
            <person name="Snyder D.J."/>
            <person name="Cooper V.S."/>
            <person name="Mustapha M."/>
        </authorList>
    </citation>
    <scope>NUCLEOTIDE SEQUENCE</scope>
    <source>
        <strain evidence="2">PSB00042</strain>
    </source>
</reference>